<protein>
    <recommendedName>
        <fullName evidence="1">Methyltransferase type 11 domain-containing protein</fullName>
    </recommendedName>
</protein>
<proteinExistence type="predicted"/>
<dbReference type="Proteomes" id="UP001500729">
    <property type="component" value="Unassembled WGS sequence"/>
</dbReference>
<evidence type="ECO:0000313" key="3">
    <source>
        <dbReference type="Proteomes" id="UP001500729"/>
    </source>
</evidence>
<dbReference type="Pfam" id="PF08241">
    <property type="entry name" value="Methyltransf_11"/>
    <property type="match status" value="1"/>
</dbReference>
<reference evidence="2 3" key="1">
    <citation type="journal article" date="2019" name="Int. J. Syst. Evol. Microbiol.">
        <title>The Global Catalogue of Microorganisms (GCM) 10K type strain sequencing project: providing services to taxonomists for standard genome sequencing and annotation.</title>
        <authorList>
            <consortium name="The Broad Institute Genomics Platform"/>
            <consortium name="The Broad Institute Genome Sequencing Center for Infectious Disease"/>
            <person name="Wu L."/>
            <person name="Ma J."/>
        </authorList>
    </citation>
    <scope>NUCLEOTIDE SEQUENCE [LARGE SCALE GENOMIC DNA]</scope>
    <source>
        <strain evidence="2 3">JCM 10303</strain>
    </source>
</reference>
<name>A0ABN1C3G4_SACER</name>
<evidence type="ECO:0000313" key="2">
    <source>
        <dbReference type="EMBL" id="GAA0510989.1"/>
    </source>
</evidence>
<dbReference type="CDD" id="cd02440">
    <property type="entry name" value="AdoMet_MTases"/>
    <property type="match status" value="1"/>
</dbReference>
<evidence type="ECO:0000259" key="1">
    <source>
        <dbReference type="Pfam" id="PF08241"/>
    </source>
</evidence>
<comment type="caution">
    <text evidence="2">The sequence shown here is derived from an EMBL/GenBank/DDBJ whole genome shotgun (WGS) entry which is preliminary data.</text>
</comment>
<dbReference type="EMBL" id="BAAAGS010000003">
    <property type="protein sequence ID" value="GAA0510989.1"/>
    <property type="molecule type" value="Genomic_DNA"/>
</dbReference>
<feature type="domain" description="Methyltransferase type 11" evidence="1">
    <location>
        <begin position="45"/>
        <end position="142"/>
    </location>
</feature>
<keyword evidence="3" id="KW-1185">Reference proteome</keyword>
<dbReference type="RefSeq" id="WP_009942843.1">
    <property type="nucleotide sequence ID" value="NZ_BAAAGS010000003.1"/>
</dbReference>
<gene>
    <name evidence="2" type="ORF">GCM10009533_07310</name>
</gene>
<dbReference type="InterPro" id="IPR013216">
    <property type="entry name" value="Methyltransf_11"/>
</dbReference>
<dbReference type="SUPFAM" id="SSF53335">
    <property type="entry name" value="S-adenosyl-L-methionine-dependent methyltransferases"/>
    <property type="match status" value="1"/>
</dbReference>
<dbReference type="PANTHER" id="PTHR43861">
    <property type="entry name" value="TRANS-ACONITATE 2-METHYLTRANSFERASE-RELATED"/>
    <property type="match status" value="1"/>
</dbReference>
<dbReference type="InterPro" id="IPR029063">
    <property type="entry name" value="SAM-dependent_MTases_sf"/>
</dbReference>
<organism evidence="2 3">
    <name type="scientific">Saccharopolyspora erythraea</name>
    <name type="common">Streptomyces erythraeus</name>
    <dbReference type="NCBI Taxonomy" id="1836"/>
    <lineage>
        <taxon>Bacteria</taxon>
        <taxon>Bacillati</taxon>
        <taxon>Actinomycetota</taxon>
        <taxon>Actinomycetes</taxon>
        <taxon>Pseudonocardiales</taxon>
        <taxon>Pseudonocardiaceae</taxon>
        <taxon>Saccharopolyspora</taxon>
    </lineage>
</organism>
<sequence>MHEDHYERLADSYDDTWAHGEAFLNWMTEQITSRLAPAPTDRVADVGGGTGLFCTQLAEASGVEQPILCVDSSAAMLANLPHDKRVTGVHASMEEIAVGSAVLPYAGLDAVLVKEAIHHARDPRRTLAGLAYLLRPGGRLLVVTLPPRLEYPLFAEALDRFAAAQPEPGDLAASLRHAGLDVDLTEARFQHRYGTERYLARIRRRCMSVLSTFDDDELERGIETIRAQHPGDVLRFTDRFAFVLGTRPAHESPPP</sequence>
<accession>A0ABN1C3G4</accession>
<dbReference type="Gene3D" id="3.40.50.150">
    <property type="entry name" value="Vaccinia Virus protein VP39"/>
    <property type="match status" value="1"/>
</dbReference>